<protein>
    <submittedName>
        <fullName evidence="4">Uncharacterized protein</fullName>
    </submittedName>
</protein>
<evidence type="ECO:0000313" key="3">
    <source>
        <dbReference type="EMBL" id="GFS45385.1"/>
    </source>
</evidence>
<keyword evidence="1" id="KW-0880">Kelch repeat</keyword>
<dbReference type="OrthoDB" id="432528at2759"/>
<sequence length="93" mass="10155">MEIGFAATLSSVTCTAGLPPSKRDFHSASVIDNFMYIFGGRSVGDSGEDYYLNDIMCLDTNSMVWSSPFCSGRVPNGRRSHSAGELNFLCLFK</sequence>
<evidence type="ECO:0000256" key="2">
    <source>
        <dbReference type="ARBA" id="ARBA00022737"/>
    </source>
</evidence>
<dbReference type="AlphaFoldDB" id="A0A8X6PZL3"/>
<dbReference type="InterPro" id="IPR015915">
    <property type="entry name" value="Kelch-typ_b-propeller"/>
</dbReference>
<dbReference type="SUPFAM" id="SSF50965">
    <property type="entry name" value="Galactose oxidase, central domain"/>
    <property type="match status" value="1"/>
</dbReference>
<evidence type="ECO:0000313" key="5">
    <source>
        <dbReference type="Proteomes" id="UP000887013"/>
    </source>
</evidence>
<gene>
    <name evidence="4" type="ORF">NPIL_167511</name>
    <name evidence="3" type="ORF">NPIL_366681</name>
</gene>
<dbReference type="Pfam" id="PF24681">
    <property type="entry name" value="Kelch_KLHDC2_KLHL20_DRC7"/>
    <property type="match status" value="1"/>
</dbReference>
<organism evidence="4 5">
    <name type="scientific">Nephila pilipes</name>
    <name type="common">Giant wood spider</name>
    <name type="synonym">Nephila maculata</name>
    <dbReference type="NCBI Taxonomy" id="299642"/>
    <lineage>
        <taxon>Eukaryota</taxon>
        <taxon>Metazoa</taxon>
        <taxon>Ecdysozoa</taxon>
        <taxon>Arthropoda</taxon>
        <taxon>Chelicerata</taxon>
        <taxon>Arachnida</taxon>
        <taxon>Araneae</taxon>
        <taxon>Araneomorphae</taxon>
        <taxon>Entelegynae</taxon>
        <taxon>Araneoidea</taxon>
        <taxon>Nephilidae</taxon>
        <taxon>Nephila</taxon>
    </lineage>
</organism>
<dbReference type="EMBL" id="BMAW01074452">
    <property type="protein sequence ID" value="GFT92284.1"/>
    <property type="molecule type" value="Genomic_DNA"/>
</dbReference>
<dbReference type="Gene3D" id="2.120.10.80">
    <property type="entry name" value="Kelch-type beta propeller"/>
    <property type="match status" value="1"/>
</dbReference>
<dbReference type="PANTHER" id="PTHR46093:SF3">
    <property type="entry name" value="ACYL-COA-BINDING DOMAIN-CONTAINING PROTEIN 4"/>
    <property type="match status" value="1"/>
</dbReference>
<keyword evidence="5" id="KW-1185">Reference proteome</keyword>
<evidence type="ECO:0000313" key="4">
    <source>
        <dbReference type="EMBL" id="GFT92284.1"/>
    </source>
</evidence>
<reference evidence="4" key="1">
    <citation type="submission" date="2020-08" db="EMBL/GenBank/DDBJ databases">
        <title>Multicomponent nature underlies the extraordinary mechanical properties of spider dragline silk.</title>
        <authorList>
            <person name="Kono N."/>
            <person name="Nakamura H."/>
            <person name="Mori M."/>
            <person name="Yoshida Y."/>
            <person name="Ohtoshi R."/>
            <person name="Malay A.D."/>
            <person name="Moran D.A.P."/>
            <person name="Tomita M."/>
            <person name="Numata K."/>
            <person name="Arakawa K."/>
        </authorList>
    </citation>
    <scope>NUCLEOTIDE SEQUENCE</scope>
</reference>
<name>A0A8X6PZL3_NEPPI</name>
<keyword evidence="2" id="KW-0677">Repeat</keyword>
<dbReference type="EMBL" id="BMAW01090531">
    <property type="protein sequence ID" value="GFS45385.1"/>
    <property type="molecule type" value="Genomic_DNA"/>
</dbReference>
<proteinExistence type="predicted"/>
<dbReference type="InterPro" id="IPR011043">
    <property type="entry name" value="Gal_Oxase/kelch_b-propeller"/>
</dbReference>
<comment type="caution">
    <text evidence="4">The sequence shown here is derived from an EMBL/GenBank/DDBJ whole genome shotgun (WGS) entry which is preliminary data.</text>
</comment>
<dbReference type="PANTHER" id="PTHR46093">
    <property type="entry name" value="ACYL-COA-BINDING DOMAIN-CONTAINING PROTEIN 5"/>
    <property type="match status" value="1"/>
</dbReference>
<dbReference type="Proteomes" id="UP000887013">
    <property type="component" value="Unassembled WGS sequence"/>
</dbReference>
<evidence type="ECO:0000256" key="1">
    <source>
        <dbReference type="ARBA" id="ARBA00022441"/>
    </source>
</evidence>
<accession>A0A8X6PZL3</accession>